<keyword evidence="3" id="KW-1185">Reference proteome</keyword>
<dbReference type="InterPro" id="IPR001810">
    <property type="entry name" value="F-box_dom"/>
</dbReference>
<dbReference type="PROSITE" id="PS50181">
    <property type="entry name" value="FBOX"/>
    <property type="match status" value="1"/>
</dbReference>
<dbReference type="AlphaFoldDB" id="A0A9P5P1T7"/>
<evidence type="ECO:0000259" key="1">
    <source>
        <dbReference type="PROSITE" id="PS50181"/>
    </source>
</evidence>
<dbReference type="Gene3D" id="1.20.1280.50">
    <property type="match status" value="1"/>
</dbReference>
<evidence type="ECO:0000313" key="2">
    <source>
        <dbReference type="EMBL" id="KAF8912947.1"/>
    </source>
</evidence>
<name>A0A9P5P1T7_GYMJU</name>
<dbReference type="InterPro" id="IPR036047">
    <property type="entry name" value="F-box-like_dom_sf"/>
</dbReference>
<feature type="domain" description="F-box" evidence="1">
    <location>
        <begin position="32"/>
        <end position="81"/>
    </location>
</feature>
<accession>A0A9P5P1T7</accession>
<dbReference type="Proteomes" id="UP000724874">
    <property type="component" value="Unassembled WGS sequence"/>
</dbReference>
<dbReference type="SUPFAM" id="SSF81383">
    <property type="entry name" value="F-box domain"/>
    <property type="match status" value="1"/>
</dbReference>
<evidence type="ECO:0000313" key="3">
    <source>
        <dbReference type="Proteomes" id="UP000724874"/>
    </source>
</evidence>
<dbReference type="OrthoDB" id="3226064at2759"/>
<reference evidence="2" key="1">
    <citation type="submission" date="2020-11" db="EMBL/GenBank/DDBJ databases">
        <authorList>
            <consortium name="DOE Joint Genome Institute"/>
            <person name="Ahrendt S."/>
            <person name="Riley R."/>
            <person name="Andreopoulos W."/>
            <person name="LaButti K."/>
            <person name="Pangilinan J."/>
            <person name="Ruiz-duenas F.J."/>
            <person name="Barrasa J.M."/>
            <person name="Sanchez-Garcia M."/>
            <person name="Camarero S."/>
            <person name="Miyauchi S."/>
            <person name="Serrano A."/>
            <person name="Linde D."/>
            <person name="Babiker R."/>
            <person name="Drula E."/>
            <person name="Ayuso-Fernandez I."/>
            <person name="Pacheco R."/>
            <person name="Padilla G."/>
            <person name="Ferreira P."/>
            <person name="Barriuso J."/>
            <person name="Kellner H."/>
            <person name="Castanera R."/>
            <person name="Alfaro M."/>
            <person name="Ramirez L."/>
            <person name="Pisabarro A.G."/>
            <person name="Kuo A."/>
            <person name="Tritt A."/>
            <person name="Lipzen A."/>
            <person name="He G."/>
            <person name="Yan M."/>
            <person name="Ng V."/>
            <person name="Cullen D."/>
            <person name="Martin F."/>
            <person name="Rosso M.-N."/>
            <person name="Henrissat B."/>
            <person name="Hibbett D."/>
            <person name="Martinez A.T."/>
            <person name="Grigoriev I.V."/>
        </authorList>
    </citation>
    <scope>NUCLEOTIDE SEQUENCE</scope>
    <source>
        <strain evidence="2">AH 44721</strain>
    </source>
</reference>
<protein>
    <recommendedName>
        <fullName evidence="1">F-box domain-containing protein</fullName>
    </recommendedName>
</protein>
<organism evidence="2 3">
    <name type="scientific">Gymnopilus junonius</name>
    <name type="common">Spectacular rustgill mushroom</name>
    <name type="synonym">Gymnopilus spectabilis subsp. junonius</name>
    <dbReference type="NCBI Taxonomy" id="109634"/>
    <lineage>
        <taxon>Eukaryota</taxon>
        <taxon>Fungi</taxon>
        <taxon>Dikarya</taxon>
        <taxon>Basidiomycota</taxon>
        <taxon>Agaricomycotina</taxon>
        <taxon>Agaricomycetes</taxon>
        <taxon>Agaricomycetidae</taxon>
        <taxon>Agaricales</taxon>
        <taxon>Agaricineae</taxon>
        <taxon>Hymenogastraceae</taxon>
        <taxon>Gymnopilus</taxon>
    </lineage>
</organism>
<gene>
    <name evidence="2" type="ORF">CPB84DRAFT_1670444</name>
</gene>
<dbReference type="Pfam" id="PF12937">
    <property type="entry name" value="F-box-like"/>
    <property type="match status" value="1"/>
</dbReference>
<comment type="caution">
    <text evidence="2">The sequence shown here is derived from an EMBL/GenBank/DDBJ whole genome shotgun (WGS) entry which is preliminary data.</text>
</comment>
<sequence>MSPFTGNRGYFIFSEKRARHRSFLSSHPPWSPLPVFGFPVELTQHILSFCHPWDVANFSLTCSAAYILIYHASDQYLWRHLYNTSFDLPFSVADPTNRKEQMNWKDELTSRMRVELALFSCPMTHSEKLRMLRMLITVIQDSSWAISRTGTSRNTAWLGRIMRQSLLLHNLYSVPESDSEEDAQLYAQLRAYLALIIDLINDKKSLSKLIDRRDLSRAYVYNLLHYNAENKWGPFLPDGRVNWIHAEHLIDVVALNVRELPGSWALTRPPSCLDPPRLSAIASSSFHKTDWQGLKVSTWRRYVCFMDYRTLLSGLFFYRKLTHPKFFKDPRFREATRLVEVKLHVVPCNQLRFHRTISNATPDHDIYPPLYFTGSSKGVNGNEAAVEGLVTMGQDGKARWQLISIYDGHPQWSSSGAQIGGIGSAMGVIGVWTTTHHDQDDPAGPFWLWKVEDNSPTHLMEFT</sequence>
<proteinExistence type="predicted"/>
<dbReference type="EMBL" id="JADNYJ010000002">
    <property type="protein sequence ID" value="KAF8912947.1"/>
    <property type="molecule type" value="Genomic_DNA"/>
</dbReference>